<dbReference type="InterPro" id="IPR036147">
    <property type="entry name" value="Anti-sigma_E_RseA_N_sf"/>
</dbReference>
<dbReference type="AlphaFoldDB" id="A0A9E9P3U9"/>
<evidence type="ECO:0000313" key="3">
    <source>
        <dbReference type="Proteomes" id="UP001156215"/>
    </source>
</evidence>
<dbReference type="Proteomes" id="UP001156215">
    <property type="component" value="Chromosome"/>
</dbReference>
<dbReference type="KEGG" id="ovb:NB640_02950"/>
<gene>
    <name evidence="2" type="ORF">NB640_02950</name>
</gene>
<dbReference type="SUPFAM" id="SSF89069">
    <property type="entry name" value="N-terminal, cytoplasmic domain of anti-sigmaE factor RseA"/>
    <property type="match status" value="1"/>
</dbReference>
<reference evidence="2" key="1">
    <citation type="journal article" date="2022" name="Front. Microbiol.">
        <title>New perspectives on an old grouping: The genomic and phenotypic variability of Oxalobacter formigenes and the implications for calcium oxalate stone prevention.</title>
        <authorList>
            <person name="Chmiel J.A."/>
            <person name="Carr C."/>
            <person name="Stuivenberg G.A."/>
            <person name="Venema R."/>
            <person name="Chanyi R.M."/>
            <person name="Al K.F."/>
            <person name="Giguere D."/>
            <person name="Say H."/>
            <person name="Akouris P.P."/>
            <person name="Dominguez Romero S.A."/>
            <person name="Kwong A."/>
            <person name="Tai V."/>
            <person name="Koval S.F."/>
            <person name="Razvi H."/>
            <person name="Bjazevic J."/>
            <person name="Burton J.P."/>
        </authorList>
    </citation>
    <scope>NUCLEOTIDE SEQUENCE</scope>
    <source>
        <strain evidence="2">WoOx3</strain>
    </source>
</reference>
<dbReference type="GO" id="GO:0016989">
    <property type="term" value="F:sigma factor antagonist activity"/>
    <property type="evidence" value="ECO:0007669"/>
    <property type="project" value="InterPro"/>
</dbReference>
<protein>
    <submittedName>
        <fullName evidence="2">RseA family anti-sigma factor</fullName>
    </submittedName>
</protein>
<feature type="domain" description="Anti sigma-E protein RseA N-terminal" evidence="1">
    <location>
        <begin position="7"/>
        <end position="78"/>
    </location>
</feature>
<proteinExistence type="predicted"/>
<dbReference type="EMBL" id="CP098242">
    <property type="protein sequence ID" value="WAW10635.1"/>
    <property type="molecule type" value="Genomic_DNA"/>
</dbReference>
<organism evidence="2 3">
    <name type="scientific">Oxalobacter vibrioformis</name>
    <dbReference type="NCBI Taxonomy" id="933080"/>
    <lineage>
        <taxon>Bacteria</taxon>
        <taxon>Pseudomonadati</taxon>
        <taxon>Pseudomonadota</taxon>
        <taxon>Betaproteobacteria</taxon>
        <taxon>Burkholderiales</taxon>
        <taxon>Oxalobacteraceae</taxon>
        <taxon>Oxalobacter</taxon>
    </lineage>
</organism>
<dbReference type="InterPro" id="IPR005572">
    <property type="entry name" value="Anti-sigma_E_RseA_N"/>
</dbReference>
<dbReference type="Gene3D" id="1.10.10.880">
    <property type="entry name" value="Anti sigma-E protein RseA, N-terminal domain"/>
    <property type="match status" value="1"/>
</dbReference>
<keyword evidence="3" id="KW-1185">Reference proteome</keyword>
<dbReference type="RefSeq" id="WP_269309662.1">
    <property type="nucleotide sequence ID" value="NZ_CP098242.1"/>
</dbReference>
<dbReference type="Pfam" id="PF03872">
    <property type="entry name" value="RseA_N"/>
    <property type="match status" value="1"/>
</dbReference>
<accession>A0A9E9P3U9</accession>
<sequence length="96" mass="10951">MEKSAVKEQLSAMLDGELEGEAIDRVLHEFADRDLYETAGLYLQIGDVLRQGEAFMAPSCDLAVLIREYLKSESYLSVDLDETEDIRQKKRLIIEI</sequence>
<evidence type="ECO:0000313" key="2">
    <source>
        <dbReference type="EMBL" id="WAW10635.1"/>
    </source>
</evidence>
<name>A0A9E9P3U9_9BURK</name>
<evidence type="ECO:0000259" key="1">
    <source>
        <dbReference type="Pfam" id="PF03872"/>
    </source>
</evidence>